<dbReference type="InterPro" id="IPR013633">
    <property type="entry name" value="NRDE-2"/>
</dbReference>
<evidence type="ECO:0000256" key="3">
    <source>
        <dbReference type="ARBA" id="ARBA00023242"/>
    </source>
</evidence>
<feature type="region of interest" description="Disordered" evidence="4">
    <location>
        <begin position="959"/>
        <end position="982"/>
    </location>
</feature>
<reference evidence="5 6" key="1">
    <citation type="journal article" date="2019" name="PLoS ONE">
        <title>Comparative genome analysis indicates high evolutionary potential of pathogenicity genes in Colletotrichum tanaceti.</title>
        <authorList>
            <person name="Lelwala R.V."/>
            <person name="Korhonen P.K."/>
            <person name="Young N.D."/>
            <person name="Scott J.B."/>
            <person name="Ades P.A."/>
            <person name="Gasser R.B."/>
            <person name="Taylor P.W.J."/>
        </authorList>
    </citation>
    <scope>NUCLEOTIDE SEQUENCE [LARGE SCALE GENOMIC DNA]</scope>
    <source>
        <strain evidence="5">BRIP57314</strain>
    </source>
</reference>
<feature type="region of interest" description="Disordered" evidence="4">
    <location>
        <begin position="1"/>
        <end position="81"/>
    </location>
</feature>
<dbReference type="SUPFAM" id="SSF48452">
    <property type="entry name" value="TPR-like"/>
    <property type="match status" value="1"/>
</dbReference>
<name>A0A4U6XD27_9PEZI</name>
<feature type="region of interest" description="Disordered" evidence="4">
    <location>
        <begin position="200"/>
        <end position="219"/>
    </location>
</feature>
<dbReference type="EMBL" id="PJEX01000203">
    <property type="protein sequence ID" value="TKW53099.1"/>
    <property type="molecule type" value="Genomic_DNA"/>
</dbReference>
<gene>
    <name evidence="5" type="primary">NRDE2</name>
    <name evidence="5" type="ORF">CTA1_2701</name>
</gene>
<feature type="region of interest" description="Disordered" evidence="4">
    <location>
        <begin position="169"/>
        <end position="191"/>
    </location>
</feature>
<keyword evidence="3" id="KW-0539">Nucleus</keyword>
<dbReference type="GO" id="GO:1902369">
    <property type="term" value="P:negative regulation of RNA catabolic process"/>
    <property type="evidence" value="ECO:0007669"/>
    <property type="project" value="TreeGrafter"/>
</dbReference>
<sequence length="982" mass="110972">MSDTGGKSLTVPKFSSFKPKASTSTPLDTKTSHGRKDEKDDKFKERRSRHESRHHGDRTEHRQHRRKRSRSRSRDRSVVKKTELSNVLSVAEGIFFFDKKGDPLIRRYGGNDRSRVPMYRRGYRGRVLGSDGYLFIHGDGSHEQFSIRMPGEGSASSRDRALFQSKVHRAKPKRIRLRNEPSGNLSNGVEEDFVPLSTSLRRRHIAESQSSGDERPSYRSIEGKAKAHEFSDSDIDLDSDAQEENDLDMDDPLKQRSIQLSRKVKEHPENIEAWLELIGHQDVLLNAGQSLDSEVTKSEIHSFAEIKISMFESALAQAKKPEDEERLLLGLMLEGSKVWSASKLNNRWEDVAKKHDSSFCLWKARVDNKVTNLSTFQYTDIKAMYINRLKAILKQDKVSISPFPGHATNDSDISRYEQMIFVFLKATRFTYDAGFREMAIAAWQALLDLNLQRPANYEDVAELQVLDSFRDFWEDEAPRIGENGASGWRHYVQVNGTVDLPKPQTDDGAIQGSRDVYRSWGATERLRATNARSPARATDDVPEDDPYRVVMFSDIEEFLFVIPSSAVPTVWKQLVDAFLLFCCLPPAFRASDWTEVAENDTLIAGSMSLFENDVLQKPNEPDVMDESKKTPTFKQDGSRLVASPDLLFAGPDWFSLFSGWTSTSKVLDGPVKLTLVTNAIRLLLNSKEFGELAEYSLSIDAVNEPSSIKKRAKTLIKQDPANLKLYNAYALAEFVHGKVEVGFQVVASATGLISVSIGLLFSSIIGMNADGIITTASQQQPFRRAYLRDQLSQFIELFPRNTIFLSLFSWASTTFGIDDPVRDILRKVALTNETDCISNRIFAIRYELQRGNVHSTQAAFEKALDSPACGSNPGLWRSFIRFSYARKQFRHKAKDVFLRGLRHCPWSKELALEAYTTLINVMDEFELKSVFDSMLSKGLRIHVDMDDFIANHDKARADLSEASRTKPTTTGSDEVIQGGEPS</sequence>
<evidence type="ECO:0000313" key="5">
    <source>
        <dbReference type="EMBL" id="TKW53099.1"/>
    </source>
</evidence>
<dbReference type="AlphaFoldDB" id="A0A4U6XD27"/>
<feature type="compositionally biased region" description="Basic residues" evidence="4">
    <location>
        <begin position="45"/>
        <end position="71"/>
    </location>
</feature>
<dbReference type="GO" id="GO:0031048">
    <property type="term" value="P:regulatory ncRNA-mediated heterochromatin formation"/>
    <property type="evidence" value="ECO:0007669"/>
    <property type="project" value="TreeGrafter"/>
</dbReference>
<dbReference type="InterPro" id="IPR011990">
    <property type="entry name" value="TPR-like_helical_dom_sf"/>
</dbReference>
<dbReference type="Pfam" id="PF08424">
    <property type="entry name" value="NRDE-2"/>
    <property type="match status" value="1"/>
</dbReference>
<proteinExistence type="inferred from homology"/>
<evidence type="ECO:0000256" key="2">
    <source>
        <dbReference type="ARBA" id="ARBA00009265"/>
    </source>
</evidence>
<feature type="compositionally biased region" description="Basic and acidic residues" evidence="4">
    <location>
        <begin position="72"/>
        <end position="81"/>
    </location>
</feature>
<keyword evidence="6" id="KW-1185">Reference proteome</keyword>
<dbReference type="PANTHER" id="PTHR13471">
    <property type="entry name" value="TETRATRICOPEPTIDE-LIKE HELICAL"/>
    <property type="match status" value="1"/>
</dbReference>
<dbReference type="PANTHER" id="PTHR13471:SF0">
    <property type="entry name" value="NUCLEAR EXOSOME REGULATOR NRDE2"/>
    <property type="match status" value="1"/>
</dbReference>
<organism evidence="5 6">
    <name type="scientific">Colletotrichum tanaceti</name>
    <dbReference type="NCBI Taxonomy" id="1306861"/>
    <lineage>
        <taxon>Eukaryota</taxon>
        <taxon>Fungi</taxon>
        <taxon>Dikarya</taxon>
        <taxon>Ascomycota</taxon>
        <taxon>Pezizomycotina</taxon>
        <taxon>Sordariomycetes</taxon>
        <taxon>Hypocreomycetidae</taxon>
        <taxon>Glomerellales</taxon>
        <taxon>Glomerellaceae</taxon>
        <taxon>Colletotrichum</taxon>
        <taxon>Colletotrichum destructivum species complex</taxon>
    </lineage>
</organism>
<comment type="caution">
    <text evidence="5">The sequence shown here is derived from an EMBL/GenBank/DDBJ whole genome shotgun (WGS) entry which is preliminary data.</text>
</comment>
<accession>A0A4U6XD27</accession>
<dbReference type="Proteomes" id="UP000310108">
    <property type="component" value="Unassembled WGS sequence"/>
</dbReference>
<evidence type="ECO:0000256" key="1">
    <source>
        <dbReference type="ARBA" id="ARBA00004123"/>
    </source>
</evidence>
<evidence type="ECO:0000313" key="6">
    <source>
        <dbReference type="Proteomes" id="UP000310108"/>
    </source>
</evidence>
<dbReference type="GO" id="GO:0071013">
    <property type="term" value="C:catalytic step 2 spliceosome"/>
    <property type="evidence" value="ECO:0007669"/>
    <property type="project" value="TreeGrafter"/>
</dbReference>
<feature type="compositionally biased region" description="Basic and acidic residues" evidence="4">
    <location>
        <begin position="30"/>
        <end position="44"/>
    </location>
</feature>
<dbReference type="STRING" id="1306861.A0A4U6XD27"/>
<evidence type="ECO:0000256" key="4">
    <source>
        <dbReference type="SAM" id="MobiDB-lite"/>
    </source>
</evidence>
<comment type="similarity">
    <text evidence="2">Belongs to the NRDE2 family.</text>
</comment>
<dbReference type="Gene3D" id="1.25.40.10">
    <property type="entry name" value="Tetratricopeptide repeat domain"/>
    <property type="match status" value="1"/>
</dbReference>
<protein>
    <submittedName>
        <fullName evidence="5">Protein NRDE2-like protein</fullName>
    </submittedName>
</protein>
<comment type="subcellular location">
    <subcellularLocation>
        <location evidence="1">Nucleus</location>
    </subcellularLocation>
</comment>